<dbReference type="AlphaFoldDB" id="A0A9X3EBE2"/>
<dbReference type="InterPro" id="IPR000551">
    <property type="entry name" value="MerR-type_HTH_dom"/>
</dbReference>
<dbReference type="SMART" id="SM00422">
    <property type="entry name" value="HTH_MERR"/>
    <property type="match status" value="1"/>
</dbReference>
<protein>
    <submittedName>
        <fullName evidence="5">MerR family transcriptional regulator</fullName>
    </submittedName>
</protein>
<dbReference type="Gene3D" id="1.10.1660.10">
    <property type="match status" value="1"/>
</dbReference>
<keyword evidence="1" id="KW-0805">Transcription regulation</keyword>
<dbReference type="Proteomes" id="UP001150830">
    <property type="component" value="Unassembled WGS sequence"/>
</dbReference>
<reference evidence="5" key="1">
    <citation type="submission" date="2022-11" db="EMBL/GenBank/DDBJ databases">
        <title>Parathalassolutuus dongxingensis gen. nov., sp. nov., a novel member of family Oceanospirillaceae isolated from a coastal shrimp pond in Guangxi, China.</title>
        <authorList>
            <person name="Chen H."/>
        </authorList>
    </citation>
    <scope>NUCLEOTIDE SEQUENCE</scope>
    <source>
        <strain evidence="5">G-43</strain>
    </source>
</reference>
<dbReference type="EMBL" id="JAPNOA010000016">
    <property type="protein sequence ID" value="MCY0964454.1"/>
    <property type="molecule type" value="Genomic_DNA"/>
</dbReference>
<gene>
    <name evidence="5" type="ORF">OUO13_04580</name>
</gene>
<proteinExistence type="predicted"/>
<dbReference type="PANTHER" id="PTHR30204">
    <property type="entry name" value="REDOX-CYCLING DRUG-SENSING TRANSCRIPTIONAL ACTIVATOR SOXR"/>
    <property type="match status" value="1"/>
</dbReference>
<evidence type="ECO:0000256" key="3">
    <source>
        <dbReference type="ARBA" id="ARBA00023163"/>
    </source>
</evidence>
<dbReference type="PANTHER" id="PTHR30204:SF67">
    <property type="entry name" value="HTH-TYPE TRANSCRIPTIONAL REGULATOR MLRA-RELATED"/>
    <property type="match status" value="1"/>
</dbReference>
<evidence type="ECO:0000259" key="4">
    <source>
        <dbReference type="PROSITE" id="PS50937"/>
    </source>
</evidence>
<dbReference type="CDD" id="cd01104">
    <property type="entry name" value="HTH_MlrA-CarA"/>
    <property type="match status" value="1"/>
</dbReference>
<comment type="caution">
    <text evidence="5">The sequence shown here is derived from an EMBL/GenBank/DDBJ whole genome shotgun (WGS) entry which is preliminary data.</text>
</comment>
<sequence length="306" mass="34585">MTGTGSDSHAAYYPIRVVSAETGINAITLRAWERRYGLIEPKRTAKGHRLYTEQDIDLIRRVVALLNRGIPISQAQAMLNGDVPQEETPAPSAVAPSRWQQYREQLYKAVQEFDDTALANLYEETGRYFPLEMSLRFLFIPLYYQMRDGRGRELGEARLAFYSAFIEARLGARLLEQQIGNERPRVLMQNLSQDSSTSLLLLGVMLSRMDTGITLLHGLLGIEQLQELVQSQRKWPALLLQIAQHPDTDRLRQLKTLNIETGCPIFISGPGPEYAQQLRDHGLIPLDADIQQAALDVRDIVQEISA</sequence>
<keyword evidence="6" id="KW-1185">Reference proteome</keyword>
<dbReference type="InterPro" id="IPR009061">
    <property type="entry name" value="DNA-bd_dom_put_sf"/>
</dbReference>
<dbReference type="InterPro" id="IPR047057">
    <property type="entry name" value="MerR_fam"/>
</dbReference>
<name>A0A9X3EBE2_9GAMM</name>
<evidence type="ECO:0000256" key="1">
    <source>
        <dbReference type="ARBA" id="ARBA00023015"/>
    </source>
</evidence>
<evidence type="ECO:0000313" key="6">
    <source>
        <dbReference type="Proteomes" id="UP001150830"/>
    </source>
</evidence>
<organism evidence="5 6">
    <name type="scientific">Parathalassolituus penaei</name>
    <dbReference type="NCBI Taxonomy" id="2997323"/>
    <lineage>
        <taxon>Bacteria</taxon>
        <taxon>Pseudomonadati</taxon>
        <taxon>Pseudomonadota</taxon>
        <taxon>Gammaproteobacteria</taxon>
        <taxon>Oceanospirillales</taxon>
        <taxon>Oceanospirillaceae</taxon>
        <taxon>Parathalassolituus</taxon>
    </lineage>
</organism>
<keyword evidence="2" id="KW-0238">DNA-binding</keyword>
<dbReference type="GO" id="GO:0003677">
    <property type="term" value="F:DNA binding"/>
    <property type="evidence" value="ECO:0007669"/>
    <property type="project" value="UniProtKB-KW"/>
</dbReference>
<evidence type="ECO:0000256" key="2">
    <source>
        <dbReference type="ARBA" id="ARBA00023125"/>
    </source>
</evidence>
<evidence type="ECO:0000313" key="5">
    <source>
        <dbReference type="EMBL" id="MCY0964454.1"/>
    </source>
</evidence>
<dbReference type="GO" id="GO:0003700">
    <property type="term" value="F:DNA-binding transcription factor activity"/>
    <property type="evidence" value="ECO:0007669"/>
    <property type="project" value="InterPro"/>
</dbReference>
<accession>A0A9X3EBE2</accession>
<dbReference type="RefSeq" id="WP_283172670.1">
    <property type="nucleotide sequence ID" value="NZ_JAPNOA010000016.1"/>
</dbReference>
<feature type="domain" description="HTH merR-type" evidence="4">
    <location>
        <begin position="12"/>
        <end position="81"/>
    </location>
</feature>
<dbReference type="PROSITE" id="PS50937">
    <property type="entry name" value="HTH_MERR_2"/>
    <property type="match status" value="1"/>
</dbReference>
<dbReference type="Pfam" id="PF13411">
    <property type="entry name" value="MerR_1"/>
    <property type="match status" value="1"/>
</dbReference>
<keyword evidence="3" id="KW-0804">Transcription</keyword>
<dbReference type="SUPFAM" id="SSF46955">
    <property type="entry name" value="Putative DNA-binding domain"/>
    <property type="match status" value="1"/>
</dbReference>